<keyword evidence="8" id="KW-0539">Nucleus</keyword>
<dbReference type="WBParaSite" id="jg4698">
    <property type="protein sequence ID" value="jg4698"/>
    <property type="gene ID" value="jg4698"/>
</dbReference>
<dbReference type="GO" id="GO:0000049">
    <property type="term" value="F:tRNA binding"/>
    <property type="evidence" value="ECO:0007669"/>
    <property type="project" value="TreeGrafter"/>
</dbReference>
<dbReference type="PANTHER" id="PTHR15641">
    <property type="entry name" value="ELONGATOR COMPLEX PROTEIN 5"/>
    <property type="match status" value="1"/>
</dbReference>
<name>A0A915EF85_9BILA</name>
<evidence type="ECO:0000313" key="10">
    <source>
        <dbReference type="WBParaSite" id="jg4698"/>
    </source>
</evidence>
<keyword evidence="9" id="KW-1185">Reference proteome</keyword>
<dbReference type="Proteomes" id="UP000887574">
    <property type="component" value="Unplaced"/>
</dbReference>
<comment type="pathway">
    <text evidence="3">tRNA modification; 5-methoxycarbonylmethyl-2-thiouridine-tRNA biosynthesis.</text>
</comment>
<dbReference type="GO" id="GO:0005829">
    <property type="term" value="C:cytosol"/>
    <property type="evidence" value="ECO:0007669"/>
    <property type="project" value="TreeGrafter"/>
</dbReference>
<organism evidence="9 10">
    <name type="scientific">Ditylenchus dipsaci</name>
    <dbReference type="NCBI Taxonomy" id="166011"/>
    <lineage>
        <taxon>Eukaryota</taxon>
        <taxon>Metazoa</taxon>
        <taxon>Ecdysozoa</taxon>
        <taxon>Nematoda</taxon>
        <taxon>Chromadorea</taxon>
        <taxon>Rhabditida</taxon>
        <taxon>Tylenchina</taxon>
        <taxon>Tylenchomorpha</taxon>
        <taxon>Sphaerularioidea</taxon>
        <taxon>Anguinidae</taxon>
        <taxon>Anguininae</taxon>
        <taxon>Ditylenchus</taxon>
    </lineage>
</organism>
<keyword evidence="6" id="KW-0963">Cytoplasm</keyword>
<evidence type="ECO:0000256" key="2">
    <source>
        <dbReference type="ARBA" id="ARBA00004496"/>
    </source>
</evidence>
<dbReference type="GO" id="GO:0005634">
    <property type="term" value="C:nucleus"/>
    <property type="evidence" value="ECO:0007669"/>
    <property type="project" value="UniProtKB-SubCell"/>
</dbReference>
<dbReference type="GO" id="GO:0002098">
    <property type="term" value="P:tRNA wobble uridine modification"/>
    <property type="evidence" value="ECO:0007669"/>
    <property type="project" value="InterPro"/>
</dbReference>
<reference evidence="10" key="1">
    <citation type="submission" date="2022-11" db="UniProtKB">
        <authorList>
            <consortium name="WormBaseParasite"/>
        </authorList>
    </citation>
    <scope>IDENTIFICATION</scope>
</reference>
<evidence type="ECO:0000256" key="8">
    <source>
        <dbReference type="ARBA" id="ARBA00023242"/>
    </source>
</evidence>
<evidence type="ECO:0000256" key="1">
    <source>
        <dbReference type="ARBA" id="ARBA00004123"/>
    </source>
</evidence>
<evidence type="ECO:0000256" key="7">
    <source>
        <dbReference type="ARBA" id="ARBA00022694"/>
    </source>
</evidence>
<sequence length="294" mass="32634">MQNIPLKGLIVIRDSANEISGLPLWSSYVRKASDANFQVTVCLLLHLRRDLPQELTRGNGIQVLECLDYNLTLQQLRAQLSTNQNGECSKSILFIDSVNLLIQRFGLPSTLQFLHCLANQTFGVVICSLTADKSQGYSLAADLEWKQLMSVCTTVLQLSLAAGGQLLCITKSRKKDGLVSEKLEKYEISKDFCLKSTSYEPTQNVDLNALRLADKKEESPLDNLPFDIGLNLKTREKEAKAGVQLPYVKAQEQKGLVGLNITSGKKIRAGGQILYTPDREDDLDDSDPDDDLMI</sequence>
<evidence type="ECO:0000256" key="5">
    <source>
        <dbReference type="ARBA" id="ARBA00020264"/>
    </source>
</evidence>
<dbReference type="GO" id="GO:0033588">
    <property type="term" value="C:elongator holoenzyme complex"/>
    <property type="evidence" value="ECO:0007669"/>
    <property type="project" value="InterPro"/>
</dbReference>
<proteinExistence type="inferred from homology"/>
<evidence type="ECO:0000313" key="9">
    <source>
        <dbReference type="Proteomes" id="UP000887574"/>
    </source>
</evidence>
<dbReference type="AlphaFoldDB" id="A0A915EF85"/>
<keyword evidence="7" id="KW-0819">tRNA processing</keyword>
<accession>A0A915EF85</accession>
<comment type="subcellular location">
    <subcellularLocation>
        <location evidence="2">Cytoplasm</location>
    </subcellularLocation>
    <subcellularLocation>
        <location evidence="1">Nucleus</location>
    </subcellularLocation>
</comment>
<evidence type="ECO:0000256" key="4">
    <source>
        <dbReference type="ARBA" id="ARBA00009567"/>
    </source>
</evidence>
<protein>
    <recommendedName>
        <fullName evidence="5">Elongator complex protein 5</fullName>
    </recommendedName>
</protein>
<evidence type="ECO:0000256" key="3">
    <source>
        <dbReference type="ARBA" id="ARBA00005043"/>
    </source>
</evidence>
<dbReference type="PANTHER" id="PTHR15641:SF1">
    <property type="entry name" value="ELONGATOR COMPLEX PROTEIN 5"/>
    <property type="match status" value="1"/>
</dbReference>
<comment type="similarity">
    <text evidence="4">Belongs to the ELP5 family.</text>
</comment>
<dbReference type="Pfam" id="PF10483">
    <property type="entry name" value="Elong_Iki1"/>
    <property type="match status" value="1"/>
</dbReference>
<dbReference type="InterPro" id="IPR019519">
    <property type="entry name" value="Elp5"/>
</dbReference>
<evidence type="ECO:0000256" key="6">
    <source>
        <dbReference type="ARBA" id="ARBA00022490"/>
    </source>
</evidence>